<dbReference type="EMBL" id="LPWF01000006">
    <property type="protein sequence ID" value="ODS01494.1"/>
    <property type="molecule type" value="Genomic_DNA"/>
</dbReference>
<dbReference type="SFLD" id="SFLDS00001">
    <property type="entry name" value="Enolase"/>
    <property type="match status" value="1"/>
</dbReference>
<organism evidence="9 10">
    <name type="scientific">Methyloceanibacter superfactus</name>
    <dbReference type="NCBI Taxonomy" id="1774969"/>
    <lineage>
        <taxon>Bacteria</taxon>
        <taxon>Pseudomonadati</taxon>
        <taxon>Pseudomonadota</taxon>
        <taxon>Alphaproteobacteria</taxon>
        <taxon>Hyphomicrobiales</taxon>
        <taxon>Hyphomicrobiaceae</taxon>
        <taxon>Methyloceanibacter</taxon>
    </lineage>
</organism>
<feature type="domain" description="Mandelate racemase/muconate lactonizing enzyme C-terminal" evidence="8">
    <location>
        <begin position="143"/>
        <end position="234"/>
    </location>
</feature>
<reference evidence="9 10" key="1">
    <citation type="journal article" date="2016" name="Environ. Microbiol.">
        <title>New Methyloceanibacter diversity from North Sea sediments includes methanotroph containing solely the soluble methane monooxygenase.</title>
        <authorList>
            <person name="Vekeman B."/>
            <person name="Kerckhof F.M."/>
            <person name="Cremers G."/>
            <person name="de Vos P."/>
            <person name="Vandamme P."/>
            <person name="Boon N."/>
            <person name="Op den Camp H.J."/>
            <person name="Heylen K."/>
        </authorList>
    </citation>
    <scope>NUCLEOTIDE SEQUENCE [LARGE SCALE GENOMIC DNA]</scope>
    <source>
        <strain evidence="9 10">R-67175</strain>
    </source>
</reference>
<dbReference type="GO" id="GO:0046872">
    <property type="term" value="F:metal ion binding"/>
    <property type="evidence" value="ECO:0007669"/>
    <property type="project" value="UniProtKB-KW"/>
</dbReference>
<dbReference type="SMART" id="SM00922">
    <property type="entry name" value="MR_MLE"/>
    <property type="match status" value="1"/>
</dbReference>
<dbReference type="SUPFAM" id="SSF51604">
    <property type="entry name" value="Enolase C-terminal domain-like"/>
    <property type="match status" value="1"/>
</dbReference>
<gene>
    <name evidence="9" type="ORF">AUC69_06470</name>
</gene>
<dbReference type="NCBIfam" id="NF042940">
    <property type="entry name" value="racemase_DgcA"/>
    <property type="match status" value="1"/>
</dbReference>
<dbReference type="CDD" id="cd03319">
    <property type="entry name" value="L-Ala-DL-Glu_epimerase"/>
    <property type="match status" value="1"/>
</dbReference>
<sequence length="339" mass="35268">MAGSRLDLNGAGAGLRLALRVERWPIRGAFTIARGAKREAQVVVAEIGDGTHVGRGECVPYARYGESVESVVAAIESARGTLAQGLDRAGLNALLPAGAARNALDCAMWDLEAKRSGRRAAALAGLPPPHAVATAFTISLGDPQTMAAQAKAAARHSLLKLKLGGAGDRDRLAAVRAAVPHTRLIADANEAWQPHETESLLAAAADTGVELVEQPLPAGADGLLEQIAHAVPVCADESVHDRASLDALSRRYDAVNIKLDKTGGLTEALLTAERARTLGLKIMVGSMVATSLSMAPALLVAQNADWVDLDGPLLLAADRTPGLIYEADMVLPPAPELWG</sequence>
<feature type="binding site" evidence="6">
    <location>
        <position position="236"/>
    </location>
    <ligand>
        <name>Mg(2+)</name>
        <dbReference type="ChEBI" id="CHEBI:18420"/>
    </ligand>
</feature>
<evidence type="ECO:0000256" key="1">
    <source>
        <dbReference type="ARBA" id="ARBA00008031"/>
    </source>
</evidence>
<dbReference type="InterPro" id="IPR013342">
    <property type="entry name" value="Mandelate_racemase_C"/>
</dbReference>
<keyword evidence="3 6" id="KW-0460">Magnesium</keyword>
<dbReference type="InterPro" id="IPR013341">
    <property type="entry name" value="Mandelate_racemase_N_dom"/>
</dbReference>
<comment type="caution">
    <text evidence="9">The sequence shown here is derived from an EMBL/GenBank/DDBJ whole genome shotgun (WGS) entry which is preliminary data.</text>
</comment>
<dbReference type="RefSeq" id="WP_069440766.1">
    <property type="nucleotide sequence ID" value="NZ_LPWF01000006.1"/>
</dbReference>
<dbReference type="Pfam" id="PF13378">
    <property type="entry name" value="MR_MLE_C"/>
    <property type="match status" value="1"/>
</dbReference>
<dbReference type="InterPro" id="IPR034593">
    <property type="entry name" value="DgoD-like"/>
</dbReference>
<dbReference type="Pfam" id="PF02746">
    <property type="entry name" value="MR_MLE_N"/>
    <property type="match status" value="1"/>
</dbReference>
<dbReference type="InterPro" id="IPR036849">
    <property type="entry name" value="Enolase-like_C_sf"/>
</dbReference>
<name>A0A1E3W6S6_9HYPH</name>
<evidence type="ECO:0000256" key="7">
    <source>
        <dbReference type="RuleBase" id="RU366006"/>
    </source>
</evidence>
<dbReference type="Gene3D" id="3.20.20.120">
    <property type="entry name" value="Enolase-like C-terminal domain"/>
    <property type="match status" value="1"/>
</dbReference>
<feature type="binding site" evidence="6">
    <location>
        <position position="213"/>
    </location>
    <ligand>
        <name>Mg(2+)</name>
        <dbReference type="ChEBI" id="CHEBI:18420"/>
    </ligand>
</feature>
<keyword evidence="4 7" id="KW-0413">Isomerase</keyword>
<dbReference type="InterPro" id="IPR034603">
    <property type="entry name" value="Dipeptide_epimerase"/>
</dbReference>
<evidence type="ECO:0000313" key="9">
    <source>
        <dbReference type="EMBL" id="ODS01494.1"/>
    </source>
</evidence>
<dbReference type="SFLD" id="SFLDF00010">
    <property type="entry name" value="dipeptide_epimerase"/>
    <property type="match status" value="1"/>
</dbReference>
<keyword evidence="2 6" id="KW-0479">Metal-binding</keyword>
<evidence type="ECO:0000256" key="6">
    <source>
        <dbReference type="PIRSR" id="PIRSR634603-3"/>
    </source>
</evidence>
<dbReference type="PANTHER" id="PTHR48080">
    <property type="entry name" value="D-GALACTONATE DEHYDRATASE-RELATED"/>
    <property type="match status" value="1"/>
</dbReference>
<dbReference type="SFLD" id="SFLDG00180">
    <property type="entry name" value="muconate_cycloisomerase"/>
    <property type="match status" value="1"/>
</dbReference>
<dbReference type="STRING" id="1774969.AUC69_06470"/>
<dbReference type="Gene3D" id="3.30.390.10">
    <property type="entry name" value="Enolase-like, N-terminal domain"/>
    <property type="match status" value="1"/>
</dbReference>
<evidence type="ECO:0000313" key="10">
    <source>
        <dbReference type="Proteomes" id="UP000094472"/>
    </source>
</evidence>
<evidence type="ECO:0000256" key="2">
    <source>
        <dbReference type="ARBA" id="ARBA00022723"/>
    </source>
</evidence>
<comment type="cofactor">
    <cofactor evidence="6 7">
        <name>Mg(2+)</name>
        <dbReference type="ChEBI" id="CHEBI:18420"/>
    </cofactor>
    <text evidence="6 7">Binds 1 Mg(2+) ion per subunit.</text>
</comment>
<evidence type="ECO:0000256" key="5">
    <source>
        <dbReference type="PIRSR" id="PIRSR634603-1"/>
    </source>
</evidence>
<feature type="active site" description="Proton acceptor; specific for (S)-substrate epimerization" evidence="5">
    <location>
        <position position="258"/>
    </location>
</feature>
<dbReference type="GO" id="GO:0016855">
    <property type="term" value="F:racemase and epimerase activity, acting on amino acids and derivatives"/>
    <property type="evidence" value="ECO:0007669"/>
    <property type="project" value="UniProtKB-UniRule"/>
</dbReference>
<proteinExistence type="inferred from homology"/>
<dbReference type="SUPFAM" id="SSF54826">
    <property type="entry name" value="Enolase N-terminal domain-like"/>
    <property type="match status" value="1"/>
</dbReference>
<keyword evidence="10" id="KW-1185">Reference proteome</keyword>
<evidence type="ECO:0000259" key="8">
    <source>
        <dbReference type="SMART" id="SM00922"/>
    </source>
</evidence>
<feature type="active site" description="Proton acceptor; specific for (R)-substrate epimerization" evidence="5">
    <location>
        <position position="162"/>
    </location>
</feature>
<evidence type="ECO:0000256" key="4">
    <source>
        <dbReference type="ARBA" id="ARBA00023235"/>
    </source>
</evidence>
<comment type="similarity">
    <text evidence="1 7">Belongs to the mandelate racemase/muconate lactonizing enzyme family.</text>
</comment>
<dbReference type="EC" id="5.1.1.-" evidence="7"/>
<accession>A0A1E3W6S6</accession>
<dbReference type="InterPro" id="IPR029017">
    <property type="entry name" value="Enolase-like_N"/>
</dbReference>
<evidence type="ECO:0000256" key="3">
    <source>
        <dbReference type="ARBA" id="ARBA00022842"/>
    </source>
</evidence>
<protein>
    <recommendedName>
        <fullName evidence="7">Dipeptide epimerase</fullName>
        <ecNumber evidence="7">5.1.1.-</ecNumber>
    </recommendedName>
</protein>
<dbReference type="Proteomes" id="UP000094472">
    <property type="component" value="Unassembled WGS sequence"/>
</dbReference>
<dbReference type="OrthoDB" id="9782675at2"/>
<dbReference type="InterPro" id="IPR029065">
    <property type="entry name" value="Enolase_C-like"/>
</dbReference>
<dbReference type="PANTHER" id="PTHR48080:SF3">
    <property type="entry name" value="ENOLASE SUPERFAMILY MEMBER DDB_G0284701"/>
    <property type="match status" value="1"/>
</dbReference>
<feature type="binding site" evidence="6">
    <location>
        <position position="187"/>
    </location>
    <ligand>
        <name>Mg(2+)</name>
        <dbReference type="ChEBI" id="CHEBI:18420"/>
    </ligand>
</feature>
<dbReference type="AlphaFoldDB" id="A0A1E3W6S6"/>